<dbReference type="EMBL" id="BAUV01000003">
    <property type="protein sequence ID" value="GAE33669.1"/>
    <property type="molecule type" value="Genomic_DNA"/>
</dbReference>
<evidence type="ECO:0000313" key="1">
    <source>
        <dbReference type="EMBL" id="GAE33669.1"/>
    </source>
</evidence>
<dbReference type="Proteomes" id="UP000018896">
    <property type="component" value="Unassembled WGS sequence"/>
</dbReference>
<keyword evidence="2" id="KW-1185">Reference proteome</keyword>
<dbReference type="eggNOG" id="ENOG5030E42">
    <property type="taxonomic scope" value="Bacteria"/>
</dbReference>
<comment type="caution">
    <text evidence="1">The sequence shown here is derived from an EMBL/GenBank/DDBJ whole genome shotgun (WGS) entry which is preliminary data.</text>
</comment>
<protein>
    <submittedName>
        <fullName evidence="1">Uncharacterized protein</fullName>
    </submittedName>
</protein>
<reference evidence="1 2" key="1">
    <citation type="journal article" date="2014" name="Genome Announc.">
        <title>Draft Genome Sequences of Three Alkaliphilic Bacillus Strains, Bacillus wakoensis JCM 9140T, Bacillus akibai JCM 9157T, and Bacillus hemicellulosilyticus JCM 9152T.</title>
        <authorList>
            <person name="Yuki M."/>
            <person name="Oshima K."/>
            <person name="Suda W."/>
            <person name="Oshida Y."/>
            <person name="Kitamura K."/>
            <person name="Iida T."/>
            <person name="Hattori M."/>
            <person name="Ohkuma M."/>
        </authorList>
    </citation>
    <scope>NUCLEOTIDE SEQUENCE [LARGE SCALE GENOMIC DNA]</scope>
    <source>
        <strain evidence="1 2">JCM 9157</strain>
    </source>
</reference>
<proteinExistence type="predicted"/>
<dbReference type="OrthoDB" id="2604331at2"/>
<evidence type="ECO:0000313" key="2">
    <source>
        <dbReference type="Proteomes" id="UP000018896"/>
    </source>
</evidence>
<gene>
    <name evidence="1" type="ORF">JCM9157_689</name>
</gene>
<dbReference type="RefSeq" id="WP_035662062.1">
    <property type="nucleotide sequence ID" value="NZ_BAUV01000003.1"/>
</dbReference>
<accession>W4QQP1</accession>
<name>W4QQP1_HALA3</name>
<dbReference type="STRING" id="1236973.JCM9157_689"/>
<dbReference type="AlphaFoldDB" id="W4QQP1"/>
<sequence length="182" mass="20520">MSKKLKMILAVTVILVGAYFIHLALKDDVQEINKAVFSLNQQNTNIAHIEFLDNKQAIAFYEWGAHDNLHFGSAIFKKNLLGWKFVHGSTGTLDHGYKLDWGFSNLEFELSGYTDLIRGKILDPRIVEVTVQTTNGNEFKANVIDYNKDEKFWFLVSGGEDLLGSTITGMSSDGEMIEQIIQ</sequence>
<organism evidence="1 2">
    <name type="scientific">Halalkalibacter akibai (strain ATCC 43226 / DSM 21942 / CIP 109018 / JCM 9157 / 1139)</name>
    <name type="common">Bacillus akibai</name>
    <dbReference type="NCBI Taxonomy" id="1236973"/>
    <lineage>
        <taxon>Bacteria</taxon>
        <taxon>Bacillati</taxon>
        <taxon>Bacillota</taxon>
        <taxon>Bacilli</taxon>
        <taxon>Bacillales</taxon>
        <taxon>Bacillaceae</taxon>
        <taxon>Halalkalibacter</taxon>
    </lineage>
</organism>